<keyword evidence="3" id="KW-1185">Reference proteome</keyword>
<dbReference type="Proteomes" id="UP000066284">
    <property type="component" value="Chromosome 1"/>
</dbReference>
<evidence type="ECO:0000313" key="3">
    <source>
        <dbReference type="Proteomes" id="UP000066284"/>
    </source>
</evidence>
<proteinExistence type="predicted"/>
<dbReference type="STRING" id="1715989.NITINOP_1280"/>
<evidence type="ECO:0000256" key="1">
    <source>
        <dbReference type="SAM" id="MobiDB-lite"/>
    </source>
</evidence>
<protein>
    <submittedName>
        <fullName evidence="2">Uncharacterized protein</fullName>
    </submittedName>
</protein>
<feature type="region of interest" description="Disordered" evidence="1">
    <location>
        <begin position="41"/>
        <end position="66"/>
    </location>
</feature>
<accession>A0A0S4KR69</accession>
<dbReference type="AlphaFoldDB" id="A0A0S4KR69"/>
<sequence length="66" mass="7057">MGCSLSCIDALRAEMTGAAGALTLFQGLCYEYKKVNGCRHATAPSAGSEKKPVWREATRGMNHGRP</sequence>
<name>A0A0S4KR69_9BACT</name>
<evidence type="ECO:0000313" key="2">
    <source>
        <dbReference type="EMBL" id="CUQ66255.1"/>
    </source>
</evidence>
<feature type="compositionally biased region" description="Basic and acidic residues" evidence="1">
    <location>
        <begin position="48"/>
        <end position="58"/>
    </location>
</feature>
<organism evidence="2 3">
    <name type="scientific">Candidatus Nitrospira inopinata</name>
    <dbReference type="NCBI Taxonomy" id="1715989"/>
    <lineage>
        <taxon>Bacteria</taxon>
        <taxon>Pseudomonadati</taxon>
        <taxon>Nitrospirota</taxon>
        <taxon>Nitrospiria</taxon>
        <taxon>Nitrospirales</taxon>
        <taxon>Nitrospiraceae</taxon>
        <taxon>Nitrospira</taxon>
    </lineage>
</organism>
<reference evidence="3" key="1">
    <citation type="submission" date="2015-09" db="EMBL/GenBank/DDBJ databases">
        <authorList>
            <person name="Daims H."/>
        </authorList>
    </citation>
    <scope>NUCLEOTIDE SEQUENCE [LARGE SCALE GENOMIC DNA]</scope>
</reference>
<dbReference type="EMBL" id="LN885086">
    <property type="protein sequence ID" value="CUQ66255.1"/>
    <property type="molecule type" value="Genomic_DNA"/>
</dbReference>
<gene>
    <name evidence="2" type="ORF">NITINOP_1280</name>
</gene>
<dbReference type="KEGG" id="nio:NITINOP_1280"/>